<gene>
    <name evidence="2" type="ORF">FC75_GL002151</name>
</gene>
<dbReference type="InterPro" id="IPR007074">
    <property type="entry name" value="LicD/FKTN/FKRP_NTP_transf"/>
</dbReference>
<evidence type="ECO:0000313" key="2">
    <source>
        <dbReference type="EMBL" id="KRN21632.1"/>
    </source>
</evidence>
<proteinExistence type="predicted"/>
<name>A0A0R2EYX3_9LACO</name>
<dbReference type="AlphaFoldDB" id="A0A0R2EYX3"/>
<protein>
    <submittedName>
        <fullName evidence="2">LicD3 protein</fullName>
    </submittedName>
</protein>
<dbReference type="Proteomes" id="UP000050865">
    <property type="component" value="Unassembled WGS sequence"/>
</dbReference>
<dbReference type="PANTHER" id="PTHR43404:SF2">
    <property type="entry name" value="LIPOPOLYSACCHARIDE CHOLINEPHOSPHOTRANSFERASE LICD"/>
    <property type="match status" value="1"/>
</dbReference>
<dbReference type="STRING" id="1423730.FC75_GL002151"/>
<dbReference type="GO" id="GO:0009100">
    <property type="term" value="P:glycoprotein metabolic process"/>
    <property type="evidence" value="ECO:0007669"/>
    <property type="project" value="UniProtKB-ARBA"/>
</dbReference>
<dbReference type="OrthoDB" id="9786100at2"/>
<keyword evidence="3" id="KW-1185">Reference proteome</keyword>
<dbReference type="Pfam" id="PF04991">
    <property type="entry name" value="LicD"/>
    <property type="match status" value="1"/>
</dbReference>
<comment type="caution">
    <text evidence="2">The sequence shown here is derived from an EMBL/GenBank/DDBJ whole genome shotgun (WGS) entry which is preliminary data.</text>
</comment>
<dbReference type="InterPro" id="IPR052942">
    <property type="entry name" value="LPS_cholinephosphotransferase"/>
</dbReference>
<evidence type="ECO:0000259" key="1">
    <source>
        <dbReference type="Pfam" id="PF04991"/>
    </source>
</evidence>
<reference evidence="2 3" key="1">
    <citation type="journal article" date="2015" name="Genome Announc.">
        <title>Expanding the biotechnology potential of lactobacilli through comparative genomics of 213 strains and associated genera.</title>
        <authorList>
            <person name="Sun Z."/>
            <person name="Harris H.M."/>
            <person name="McCann A."/>
            <person name="Guo C."/>
            <person name="Argimon S."/>
            <person name="Zhang W."/>
            <person name="Yang X."/>
            <person name="Jeffery I.B."/>
            <person name="Cooney J.C."/>
            <person name="Kagawa T.F."/>
            <person name="Liu W."/>
            <person name="Song Y."/>
            <person name="Salvetti E."/>
            <person name="Wrobel A."/>
            <person name="Rasinkangas P."/>
            <person name="Parkhill J."/>
            <person name="Rea M.C."/>
            <person name="O'Sullivan O."/>
            <person name="Ritari J."/>
            <person name="Douillard F.P."/>
            <person name="Paul Ross R."/>
            <person name="Yang R."/>
            <person name="Briner A.E."/>
            <person name="Felis G.E."/>
            <person name="de Vos W.M."/>
            <person name="Barrangou R."/>
            <person name="Klaenhammer T.R."/>
            <person name="Caufield P.W."/>
            <person name="Cui Y."/>
            <person name="Zhang H."/>
            <person name="O'Toole P.W."/>
        </authorList>
    </citation>
    <scope>NUCLEOTIDE SEQUENCE [LARGE SCALE GENOMIC DNA]</scope>
    <source>
        <strain evidence="2 3">DSM 22697</strain>
    </source>
</reference>
<dbReference type="EMBL" id="AYZJ01000043">
    <property type="protein sequence ID" value="KRN21632.1"/>
    <property type="molecule type" value="Genomic_DNA"/>
</dbReference>
<evidence type="ECO:0000313" key="3">
    <source>
        <dbReference type="Proteomes" id="UP000050865"/>
    </source>
</evidence>
<dbReference type="RefSeq" id="WP_054665104.1">
    <property type="nucleotide sequence ID" value="NZ_AYZJ01000043.1"/>
</dbReference>
<dbReference type="PATRIC" id="fig|1423730.4.peg.2234"/>
<dbReference type="PANTHER" id="PTHR43404">
    <property type="entry name" value="LIPOPOLYSACCHARIDE CHOLINEPHOSPHOTRANSFERASE LICD"/>
    <property type="match status" value="1"/>
</dbReference>
<organism evidence="2 3">
    <name type="scientific">Lacticaseibacillus camelliae DSM 22697 = JCM 13995</name>
    <dbReference type="NCBI Taxonomy" id="1423730"/>
    <lineage>
        <taxon>Bacteria</taxon>
        <taxon>Bacillati</taxon>
        <taxon>Bacillota</taxon>
        <taxon>Bacilli</taxon>
        <taxon>Lactobacillales</taxon>
        <taxon>Lactobacillaceae</taxon>
        <taxon>Lacticaseibacillus</taxon>
    </lineage>
</organism>
<feature type="domain" description="LicD/FKTN/FKRP nucleotidyltransferase" evidence="1">
    <location>
        <begin position="26"/>
        <end position="248"/>
    </location>
</feature>
<accession>A0A0R2EYX3</accession>
<sequence>MYSNDPKLAKVQHATLKIARVFVDFCQSHELLCYFCGGGAIGAVREHGFVPWDDDLDFFMPRADYQKLIQLWPKGPEQRFALEVASQHFVNRNNFVTVRDRETTFIKTYQKDLDVVHGVAIDVFPLDVAPVSKVGHDVQRAWAMVYALFSEQLVPETHGGIIAAGSRLLLGLFRSEQMRYRIWRFAEHRMTRYQGRDTGLVTELCVGPKYMGNRYPETAFKSAVMLPFEDTAMPLPVGYDIYLRQVFGNYMQRPPKAQQKPHHDAVFIDPEHSYTRYEGRYYLTKH</sequence>